<dbReference type="OMA" id="GVMHFLW"/>
<dbReference type="Proteomes" id="UP000005408">
    <property type="component" value="Unassembled WGS sequence"/>
</dbReference>
<proteinExistence type="predicted"/>
<sequence>MGLLFRGAMSRVSRIPGCAYLSSTTKATPEVKVHKNRLSKQLTLRSVAQYPEKKPRDLVLFYEWLYPNGKAVDKYCMLYHELGFDVLTIKGQMASFVWPPVSVKLSQEILAFLKNKRNPKEDKYIVHAFSIGAYNFTTCSMISSSQSSEFGFFRENIRGQVFDSVVAGSYDHMVTGICESLSVPRPLRKPLHVLMDSFFKLTKKKTTDVYDQMVNHFWGSVVKVPTLVVFSENDPMCDASYVTKEITKWKEKELDVTSVSWKKSIHAAHLKEHPQDYMREWNTLMNKLEGEEVPSTKL</sequence>
<accession>A0A8W8ICI0</accession>
<dbReference type="EnsemblMetazoa" id="G13391.1">
    <property type="protein sequence ID" value="G13391.1:cds"/>
    <property type="gene ID" value="G13391"/>
</dbReference>
<dbReference type="OrthoDB" id="77878at2759"/>
<evidence type="ECO:0000313" key="2">
    <source>
        <dbReference type="Proteomes" id="UP000005408"/>
    </source>
</evidence>
<dbReference type="EnsemblMetazoa" id="G13391.3">
    <property type="protein sequence ID" value="G13391.3:cds"/>
    <property type="gene ID" value="G13391"/>
</dbReference>
<reference evidence="1" key="1">
    <citation type="submission" date="2022-08" db="UniProtKB">
        <authorList>
            <consortium name="EnsemblMetazoa"/>
        </authorList>
    </citation>
    <scope>IDENTIFICATION</scope>
    <source>
        <strain evidence="1">05x7-T-G4-1.051#20</strain>
    </source>
</reference>
<dbReference type="PANTHER" id="PTHR20908">
    <property type="entry name" value="LD15586P"/>
    <property type="match status" value="1"/>
</dbReference>
<dbReference type="InterPro" id="IPR029058">
    <property type="entry name" value="AB_hydrolase_fold"/>
</dbReference>
<evidence type="ECO:0000313" key="1">
    <source>
        <dbReference type="EnsemblMetazoa" id="G13391.4:cds"/>
    </source>
</evidence>
<evidence type="ECO:0008006" key="3">
    <source>
        <dbReference type="Google" id="ProtNLM"/>
    </source>
</evidence>
<dbReference type="GO" id="GO:0017171">
    <property type="term" value="F:serine hydrolase activity"/>
    <property type="evidence" value="ECO:0007669"/>
    <property type="project" value="TreeGrafter"/>
</dbReference>
<dbReference type="Pfam" id="PF05705">
    <property type="entry name" value="DUF829"/>
    <property type="match status" value="1"/>
</dbReference>
<dbReference type="AlphaFoldDB" id="A0A8W8ICI0"/>
<dbReference type="SUPFAM" id="SSF53474">
    <property type="entry name" value="alpha/beta-Hydrolases"/>
    <property type="match status" value="1"/>
</dbReference>
<dbReference type="PANTHER" id="PTHR20908:SF4">
    <property type="entry name" value="SI:DKEY-5I3.5"/>
    <property type="match status" value="1"/>
</dbReference>
<dbReference type="EnsemblMetazoa" id="G13391.2">
    <property type="protein sequence ID" value="G13391.2:cds"/>
    <property type="gene ID" value="G13391"/>
</dbReference>
<name>A0A8W8ICI0_MAGGI</name>
<dbReference type="InterPro" id="IPR008547">
    <property type="entry name" value="DUF829_TMEM53"/>
</dbReference>
<dbReference type="EnsemblMetazoa" id="G13391.4">
    <property type="protein sequence ID" value="G13391.4:cds"/>
    <property type="gene ID" value="G13391"/>
</dbReference>
<protein>
    <recommendedName>
        <fullName evidence="3">Transmembrane protein 53</fullName>
    </recommendedName>
</protein>
<keyword evidence="2" id="KW-1185">Reference proteome</keyword>
<organism evidence="1 2">
    <name type="scientific">Magallana gigas</name>
    <name type="common">Pacific oyster</name>
    <name type="synonym">Crassostrea gigas</name>
    <dbReference type="NCBI Taxonomy" id="29159"/>
    <lineage>
        <taxon>Eukaryota</taxon>
        <taxon>Metazoa</taxon>
        <taxon>Spiralia</taxon>
        <taxon>Lophotrochozoa</taxon>
        <taxon>Mollusca</taxon>
        <taxon>Bivalvia</taxon>
        <taxon>Autobranchia</taxon>
        <taxon>Pteriomorphia</taxon>
        <taxon>Ostreida</taxon>
        <taxon>Ostreoidea</taxon>
        <taxon>Ostreidae</taxon>
        <taxon>Magallana</taxon>
    </lineage>
</organism>